<evidence type="ECO:0000256" key="3">
    <source>
        <dbReference type="RuleBase" id="RU000363"/>
    </source>
</evidence>
<dbReference type="Pfam" id="PF13561">
    <property type="entry name" value="adh_short_C2"/>
    <property type="match status" value="1"/>
</dbReference>
<keyword evidence="5" id="KW-1185">Reference proteome</keyword>
<dbReference type="PANTHER" id="PTHR42760">
    <property type="entry name" value="SHORT-CHAIN DEHYDROGENASES/REDUCTASES FAMILY MEMBER"/>
    <property type="match status" value="1"/>
</dbReference>
<proteinExistence type="inferred from homology"/>
<dbReference type="PROSITE" id="PS00061">
    <property type="entry name" value="ADH_SHORT"/>
    <property type="match status" value="1"/>
</dbReference>
<name>A0A6C7EDE8_ILUCY</name>
<keyword evidence="2 4" id="KW-0560">Oxidoreductase</keyword>
<dbReference type="EC" id="1.1.1.100" evidence="4"/>
<dbReference type="Proteomes" id="UP000011863">
    <property type="component" value="Chromosome"/>
</dbReference>
<dbReference type="PRINTS" id="PR00081">
    <property type="entry name" value="GDHRDH"/>
</dbReference>
<dbReference type="OrthoDB" id="9804774at2"/>
<evidence type="ECO:0000256" key="2">
    <source>
        <dbReference type="ARBA" id="ARBA00023002"/>
    </source>
</evidence>
<dbReference type="RefSeq" id="WP_015441273.1">
    <property type="nucleotide sequence ID" value="NC_020520.1"/>
</dbReference>
<dbReference type="GO" id="GO:0004316">
    <property type="term" value="F:3-oxoacyl-[acyl-carrier-protein] reductase (NADPH) activity"/>
    <property type="evidence" value="ECO:0007669"/>
    <property type="project" value="UniProtKB-EC"/>
</dbReference>
<sequence>MSLLIEPTLRSELLAGQTAIVTGGARGIGGATATTLAANGAKVVIAEVDADKASETVKTLNDEFGSDTASSFVADLVAPDACDDLVSHTVDTYGGLDIVVNNAGYAWDGGIHSMTDDQFQAMLDIHLVVPFRLARACAPIFRAAAGADADAGVQRHRKTVMVSSLAGEWGLMGAGNYASAKAGMLGLMRTLAQEWGRYHVNVNAVAFGQIQTRFGLPQSDAEVIQTGGRTIKVGMPPKQAERMGITIDPDHVPTDEEIYAAKPLPMIPLGRSGTIREAADSIFYLCSPMSDYTTGQVMVVSGGARGGMS</sequence>
<dbReference type="InterPro" id="IPR020904">
    <property type="entry name" value="Sc_DH/Rdtase_CS"/>
</dbReference>
<dbReference type="AlphaFoldDB" id="A0A6C7EDE8"/>
<dbReference type="SUPFAM" id="SSF51735">
    <property type="entry name" value="NAD(P)-binding Rossmann-fold domains"/>
    <property type="match status" value="1"/>
</dbReference>
<evidence type="ECO:0000313" key="5">
    <source>
        <dbReference type="Proteomes" id="UP000011863"/>
    </source>
</evidence>
<accession>A0A6C7EDE8</accession>
<reference evidence="4 5" key="1">
    <citation type="journal article" date="2013" name="Int. J. Syst. Evol. Microbiol.">
        <title>Ilumatobacter nonamiense sp. nov. and Ilumatobacter coccineum sp. nov., isolated from seashore sand.</title>
        <authorList>
            <person name="Matsumoto A."/>
            <person name="Kasai H."/>
            <person name="Matsuo Y."/>
            <person name="Shizuri Y."/>
            <person name="Ichikawa N."/>
            <person name="Fujita N."/>
            <person name="Omura S."/>
            <person name="Takahashi Y."/>
        </authorList>
    </citation>
    <scope>NUCLEOTIDE SEQUENCE [LARGE SCALE GENOMIC DNA]</scope>
    <source>
        <strain evidence="5">NBRC 103263 / KCTC 29153 / YM16-304</strain>
    </source>
</reference>
<dbReference type="PANTHER" id="PTHR42760:SF133">
    <property type="entry name" value="3-OXOACYL-[ACYL-CARRIER-PROTEIN] REDUCTASE"/>
    <property type="match status" value="1"/>
</dbReference>
<dbReference type="GO" id="GO:0006633">
    <property type="term" value="P:fatty acid biosynthetic process"/>
    <property type="evidence" value="ECO:0007669"/>
    <property type="project" value="TreeGrafter"/>
</dbReference>
<dbReference type="EMBL" id="AP012057">
    <property type="protein sequence ID" value="BAN02026.1"/>
    <property type="molecule type" value="Genomic_DNA"/>
</dbReference>
<dbReference type="CDD" id="cd05233">
    <property type="entry name" value="SDR_c"/>
    <property type="match status" value="1"/>
</dbReference>
<dbReference type="InterPro" id="IPR002347">
    <property type="entry name" value="SDR_fam"/>
</dbReference>
<dbReference type="Pfam" id="PF00106">
    <property type="entry name" value="adh_short"/>
    <property type="match status" value="1"/>
</dbReference>
<dbReference type="PRINTS" id="PR00080">
    <property type="entry name" value="SDRFAMILY"/>
</dbReference>
<protein>
    <submittedName>
        <fullName evidence="4">Putative 3-oxoacyl-[acyl-carrier-protein] reductase</fullName>
        <ecNumber evidence="4">1.1.1.100</ecNumber>
    </submittedName>
</protein>
<dbReference type="KEGG" id="aym:YM304_17120"/>
<evidence type="ECO:0000313" key="4">
    <source>
        <dbReference type="EMBL" id="BAN02026.1"/>
    </source>
</evidence>
<comment type="similarity">
    <text evidence="1 3">Belongs to the short-chain dehydrogenases/reductases (SDR) family.</text>
</comment>
<dbReference type="InterPro" id="IPR036291">
    <property type="entry name" value="NAD(P)-bd_dom_sf"/>
</dbReference>
<organism evidence="4 5">
    <name type="scientific">Ilumatobacter coccineus (strain NBRC 103263 / KCTC 29153 / YM16-304)</name>
    <dbReference type="NCBI Taxonomy" id="1313172"/>
    <lineage>
        <taxon>Bacteria</taxon>
        <taxon>Bacillati</taxon>
        <taxon>Actinomycetota</taxon>
        <taxon>Acidimicrobiia</taxon>
        <taxon>Acidimicrobiales</taxon>
        <taxon>Ilumatobacteraceae</taxon>
        <taxon>Ilumatobacter</taxon>
    </lineage>
</organism>
<dbReference type="Gene3D" id="3.40.50.720">
    <property type="entry name" value="NAD(P)-binding Rossmann-like Domain"/>
    <property type="match status" value="1"/>
</dbReference>
<evidence type="ECO:0000256" key="1">
    <source>
        <dbReference type="ARBA" id="ARBA00006484"/>
    </source>
</evidence>
<dbReference type="GO" id="GO:0048038">
    <property type="term" value="F:quinone binding"/>
    <property type="evidence" value="ECO:0007669"/>
    <property type="project" value="TreeGrafter"/>
</dbReference>
<gene>
    <name evidence="4" type="ORF">YM304_17120</name>
</gene>